<dbReference type="Proteomes" id="UP000250028">
    <property type="component" value="Unassembled WGS sequence"/>
</dbReference>
<keyword evidence="5" id="KW-1185">Reference proteome</keyword>
<name>A0A2Y9C1R4_9MICO</name>
<feature type="transmembrane region" description="Helical" evidence="2">
    <location>
        <begin position="6"/>
        <end position="26"/>
    </location>
</feature>
<evidence type="ECO:0000256" key="1">
    <source>
        <dbReference type="SAM" id="MobiDB-lite"/>
    </source>
</evidence>
<evidence type="ECO:0000259" key="3">
    <source>
        <dbReference type="Pfam" id="PF20990"/>
    </source>
</evidence>
<feature type="region of interest" description="Disordered" evidence="1">
    <location>
        <begin position="345"/>
        <end position="397"/>
    </location>
</feature>
<feature type="transmembrane region" description="Helical" evidence="2">
    <location>
        <begin position="210"/>
        <end position="232"/>
    </location>
</feature>
<gene>
    <name evidence="4" type="ORF">SAMN04489750_2132</name>
</gene>
<evidence type="ECO:0000313" key="4">
    <source>
        <dbReference type="EMBL" id="SSA34803.1"/>
    </source>
</evidence>
<keyword evidence="2" id="KW-0472">Membrane</keyword>
<keyword evidence="2" id="KW-1133">Transmembrane helix</keyword>
<protein>
    <submittedName>
        <fullName evidence="4">Predicted membrane protein</fullName>
    </submittedName>
</protein>
<keyword evidence="2" id="KW-0812">Transmembrane</keyword>
<reference evidence="5" key="1">
    <citation type="submission" date="2016-10" db="EMBL/GenBank/DDBJ databases">
        <authorList>
            <person name="Varghese N."/>
            <person name="Submissions S."/>
        </authorList>
    </citation>
    <scope>NUCLEOTIDE SEQUENCE [LARGE SCALE GENOMIC DNA]</scope>
    <source>
        <strain evidence="5">DSM 22951</strain>
    </source>
</reference>
<dbReference type="OrthoDB" id="143710at2"/>
<evidence type="ECO:0000256" key="2">
    <source>
        <dbReference type="SAM" id="Phobius"/>
    </source>
</evidence>
<feature type="transmembrane region" description="Helical" evidence="2">
    <location>
        <begin position="185"/>
        <end position="204"/>
    </location>
</feature>
<sequence>MSDAVLALLLAIGLPALSAAAMYLYLRADGGSQQYAGVTPGLIPTDVDTAQITRAGGTPIPVQFNPPPASAGLVGTLLTQRARPREVSATVVDLAGRGYLTMRQVPAADGVPADWWFTRTEPAVPSPLADYEQTILDGLFEQGSPVAMSALRTTFGRLSAKAMGELERETLHRGWFSRPPQEAQAGVRGLSTILIVLGFIALFLTGNQHFGPAGIGAAVGLLGSGAVIAYGARRVGARTAQGTAIAVQALGFRRYLETAEASQIRFEEAAGIFSKYLPYAIVFNLADHWAKVFGDVARAAQAEGFDVATPTWFVADDVSLLTFSMLAFSMDDFMGDAMFGDDGGGDFGSGDGGWGDGGSGDGGPGGDGGFGDSGSGDGGGWFGGDGGSGDGGGWFGGDGGGGFGDFGGFGD</sequence>
<dbReference type="InterPro" id="IPR048389">
    <property type="entry name" value="YciQ-like_C"/>
</dbReference>
<evidence type="ECO:0000313" key="5">
    <source>
        <dbReference type="Proteomes" id="UP000250028"/>
    </source>
</evidence>
<dbReference type="Pfam" id="PF20990">
    <property type="entry name" value="DUF2207_C"/>
    <property type="match status" value="1"/>
</dbReference>
<dbReference type="EMBL" id="UESZ01000001">
    <property type="protein sequence ID" value="SSA34803.1"/>
    <property type="molecule type" value="Genomic_DNA"/>
</dbReference>
<proteinExistence type="predicted"/>
<feature type="domain" description="Predicted membrane protein YciQ-like C-terminal" evidence="3">
    <location>
        <begin position="65"/>
        <end position="293"/>
    </location>
</feature>
<dbReference type="AlphaFoldDB" id="A0A2Y9C1R4"/>
<accession>A0A2Y9C1R4</accession>
<organism evidence="4 5">
    <name type="scientific">Branchiibius hedensis</name>
    <dbReference type="NCBI Taxonomy" id="672460"/>
    <lineage>
        <taxon>Bacteria</taxon>
        <taxon>Bacillati</taxon>
        <taxon>Actinomycetota</taxon>
        <taxon>Actinomycetes</taxon>
        <taxon>Micrococcales</taxon>
        <taxon>Dermacoccaceae</taxon>
        <taxon>Branchiibius</taxon>
    </lineage>
</organism>
<dbReference type="RefSeq" id="WP_109685650.1">
    <property type="nucleotide sequence ID" value="NZ_QGDN01000001.1"/>
</dbReference>